<dbReference type="Proteomes" id="UP000006591">
    <property type="component" value="Chromosome 11"/>
</dbReference>
<reference evidence="2" key="2">
    <citation type="submission" date="2018-04" db="EMBL/GenBank/DDBJ databases">
        <title>OnivRS2 (Oryza nivara Reference Sequence Version 2).</title>
        <authorList>
            <person name="Zhang J."/>
            <person name="Kudrna D."/>
            <person name="Lee S."/>
            <person name="Talag J."/>
            <person name="Rajasekar S."/>
            <person name="Welchert J."/>
            <person name="Hsing Y.-I."/>
            <person name="Wing R.A."/>
        </authorList>
    </citation>
    <scope>NUCLEOTIDE SEQUENCE [LARGE SCALE GENOMIC DNA]</scope>
    <source>
        <strain evidence="2">SL10</strain>
    </source>
</reference>
<dbReference type="HOGENOM" id="CLU_1899551_0_0_1"/>
<dbReference type="AlphaFoldDB" id="A0A0E0J0I8"/>
<keyword evidence="3" id="KW-1185">Reference proteome</keyword>
<evidence type="ECO:0000313" key="2">
    <source>
        <dbReference type="EnsemblPlants" id="ONIVA11G09140.1"/>
    </source>
</evidence>
<evidence type="ECO:0000313" key="3">
    <source>
        <dbReference type="Proteomes" id="UP000006591"/>
    </source>
</evidence>
<feature type="region of interest" description="Disordered" evidence="1">
    <location>
        <begin position="88"/>
        <end position="107"/>
    </location>
</feature>
<evidence type="ECO:0000256" key="1">
    <source>
        <dbReference type="SAM" id="MobiDB-lite"/>
    </source>
</evidence>
<dbReference type="EnsemblPlants" id="ONIVA11G09140.1">
    <property type="protein sequence ID" value="ONIVA11G09140.1"/>
    <property type="gene ID" value="ONIVA11G09140"/>
</dbReference>
<name>A0A0E0J0I8_ORYNI</name>
<proteinExistence type="predicted"/>
<accession>A0A0E0J0I8</accession>
<organism evidence="2">
    <name type="scientific">Oryza nivara</name>
    <name type="common">Indian wild rice</name>
    <name type="synonym">Oryza sativa f. spontanea</name>
    <dbReference type="NCBI Taxonomy" id="4536"/>
    <lineage>
        <taxon>Eukaryota</taxon>
        <taxon>Viridiplantae</taxon>
        <taxon>Streptophyta</taxon>
        <taxon>Embryophyta</taxon>
        <taxon>Tracheophyta</taxon>
        <taxon>Spermatophyta</taxon>
        <taxon>Magnoliopsida</taxon>
        <taxon>Liliopsida</taxon>
        <taxon>Poales</taxon>
        <taxon>Poaceae</taxon>
        <taxon>BOP clade</taxon>
        <taxon>Oryzoideae</taxon>
        <taxon>Oryzeae</taxon>
        <taxon>Oryzinae</taxon>
        <taxon>Oryza</taxon>
    </lineage>
</organism>
<sequence>MGLVPKLEKIMWTFTGMNSSFSGINNIMQPSEILKELEFNGESLPNQVKEAIDKHKDKIHYTYYKWEIHEKTQGNAEANYTVRHAAYSSPRTSVGTGRRAEGNHHRVPPIIALPVLPVKTESGAGPSYSPVRPR</sequence>
<reference evidence="2" key="1">
    <citation type="submission" date="2015-04" db="UniProtKB">
        <authorList>
            <consortium name="EnsemblPlants"/>
        </authorList>
    </citation>
    <scope>IDENTIFICATION</scope>
    <source>
        <strain evidence="2">SL10</strain>
    </source>
</reference>
<protein>
    <submittedName>
        <fullName evidence="2">Uncharacterized protein</fullName>
    </submittedName>
</protein>
<dbReference type="Gramene" id="ONIVA11G09140.1">
    <property type="protein sequence ID" value="ONIVA11G09140.1"/>
    <property type="gene ID" value="ONIVA11G09140"/>
</dbReference>